<keyword evidence="3 10" id="KW-0812">Transmembrane</keyword>
<dbReference type="InterPro" id="IPR015260">
    <property type="entry name" value="Syntaxin-6/10/61_N"/>
</dbReference>
<dbReference type="InterPro" id="IPR006012">
    <property type="entry name" value="Syntaxin/epimorphin_CS"/>
</dbReference>
<dbReference type="PROSITE" id="PS00914">
    <property type="entry name" value="SYNTAXIN"/>
    <property type="match status" value="1"/>
</dbReference>
<evidence type="ECO:0000313" key="12">
    <source>
        <dbReference type="EMBL" id="CAK0747682.1"/>
    </source>
</evidence>
<comment type="similarity">
    <text evidence="1">Belongs to the syntaxin family.</text>
</comment>
<dbReference type="GO" id="GO:0005484">
    <property type="term" value="F:SNAP receptor activity"/>
    <property type="evidence" value="ECO:0007669"/>
    <property type="project" value="InterPro"/>
</dbReference>
<dbReference type="Gene3D" id="1.20.5.110">
    <property type="match status" value="1"/>
</dbReference>
<comment type="caution">
    <text evidence="12">The sequence shown here is derived from an EMBL/GenBank/DDBJ whole genome shotgun (WGS) entry which is preliminary data.</text>
</comment>
<evidence type="ECO:0000256" key="6">
    <source>
        <dbReference type="ARBA" id="ARBA00023034"/>
    </source>
</evidence>
<evidence type="ECO:0000259" key="11">
    <source>
        <dbReference type="PROSITE" id="PS50192"/>
    </source>
</evidence>
<feature type="domain" description="T-SNARE coiled-coil homology" evidence="11">
    <location>
        <begin position="144"/>
        <end position="206"/>
    </location>
</feature>
<feature type="region of interest" description="Disordered" evidence="9">
    <location>
        <begin position="23"/>
        <end position="44"/>
    </location>
</feature>
<dbReference type="InterPro" id="IPR000727">
    <property type="entry name" value="T_SNARE_dom"/>
</dbReference>
<name>A0AAV1HVU2_9CHLO</name>
<dbReference type="AlphaFoldDB" id="A0AAV1HVU2"/>
<evidence type="ECO:0000256" key="8">
    <source>
        <dbReference type="ARBA" id="ARBA00037801"/>
    </source>
</evidence>
<accession>A0AAV1HVU2</accession>
<protein>
    <recommendedName>
        <fullName evidence="11">t-SNARE coiled-coil homology domain-containing protein</fullName>
    </recommendedName>
</protein>
<keyword evidence="4" id="KW-0653">Protein transport</keyword>
<dbReference type="PROSITE" id="PS50192">
    <property type="entry name" value="T_SNARE"/>
    <property type="match status" value="1"/>
</dbReference>
<evidence type="ECO:0000256" key="2">
    <source>
        <dbReference type="ARBA" id="ARBA00022448"/>
    </source>
</evidence>
<feature type="transmembrane region" description="Helical" evidence="10">
    <location>
        <begin position="216"/>
        <end position="234"/>
    </location>
</feature>
<proteinExistence type="inferred from homology"/>
<evidence type="ECO:0000256" key="9">
    <source>
        <dbReference type="SAM" id="MobiDB-lite"/>
    </source>
</evidence>
<dbReference type="GO" id="GO:0031090">
    <property type="term" value="C:organelle membrane"/>
    <property type="evidence" value="ECO:0007669"/>
    <property type="project" value="UniProtKB-ARBA"/>
</dbReference>
<evidence type="ECO:0000256" key="7">
    <source>
        <dbReference type="ARBA" id="ARBA00023136"/>
    </source>
</evidence>
<dbReference type="Pfam" id="PF05739">
    <property type="entry name" value="SNARE"/>
    <property type="match status" value="1"/>
</dbReference>
<comment type="subcellular location">
    <subcellularLocation>
        <location evidence="8">Golgi apparatus</location>
        <location evidence="8">trans-Golgi network membrane</location>
        <topology evidence="8">Single-pass type IV membrane protein</topology>
    </subcellularLocation>
</comment>
<dbReference type="PANTHER" id="PTHR12791">
    <property type="entry name" value="GOLGI SNARE BET1-RELATED"/>
    <property type="match status" value="1"/>
</dbReference>
<dbReference type="Gene3D" id="1.20.58.90">
    <property type="match status" value="1"/>
</dbReference>
<dbReference type="SUPFAM" id="SSF47661">
    <property type="entry name" value="t-snare proteins"/>
    <property type="match status" value="1"/>
</dbReference>
<evidence type="ECO:0000256" key="4">
    <source>
        <dbReference type="ARBA" id="ARBA00022927"/>
    </source>
</evidence>
<keyword evidence="6" id="KW-0333">Golgi apparatus</keyword>
<keyword evidence="13" id="KW-1185">Reference proteome</keyword>
<dbReference type="EMBL" id="CAUYUE010000002">
    <property type="protein sequence ID" value="CAK0747682.1"/>
    <property type="molecule type" value="Genomic_DNA"/>
</dbReference>
<evidence type="ECO:0000313" key="13">
    <source>
        <dbReference type="Proteomes" id="UP001314263"/>
    </source>
</evidence>
<feature type="compositionally biased region" description="Polar residues" evidence="9">
    <location>
        <begin position="23"/>
        <end position="38"/>
    </location>
</feature>
<keyword evidence="7 10" id="KW-0472">Membrane</keyword>
<dbReference type="Pfam" id="PF09177">
    <property type="entry name" value="STX6_10_61_N"/>
    <property type="match status" value="1"/>
</dbReference>
<dbReference type="CDD" id="cd15841">
    <property type="entry name" value="SNARE_Qc"/>
    <property type="match status" value="1"/>
</dbReference>
<dbReference type="SUPFAM" id="SSF58038">
    <property type="entry name" value="SNARE fusion complex"/>
    <property type="match status" value="1"/>
</dbReference>
<evidence type="ECO:0000256" key="10">
    <source>
        <dbReference type="SAM" id="Phobius"/>
    </source>
</evidence>
<evidence type="ECO:0000256" key="5">
    <source>
        <dbReference type="ARBA" id="ARBA00022989"/>
    </source>
</evidence>
<keyword evidence="2" id="KW-0813">Transport</keyword>
<gene>
    <name evidence="12" type="ORF">CVIRNUC_001782</name>
</gene>
<dbReference type="FunFam" id="1.20.58.90:FF:000004">
    <property type="entry name" value="Syntaxin 10"/>
    <property type="match status" value="1"/>
</dbReference>
<evidence type="ECO:0000256" key="3">
    <source>
        <dbReference type="ARBA" id="ARBA00022692"/>
    </source>
</evidence>
<dbReference type="GO" id="GO:0006886">
    <property type="term" value="P:intracellular protein transport"/>
    <property type="evidence" value="ECO:0007669"/>
    <property type="project" value="InterPro"/>
</dbReference>
<organism evidence="12 13">
    <name type="scientific">Coccomyxa viridis</name>
    <dbReference type="NCBI Taxonomy" id="1274662"/>
    <lineage>
        <taxon>Eukaryota</taxon>
        <taxon>Viridiplantae</taxon>
        <taxon>Chlorophyta</taxon>
        <taxon>core chlorophytes</taxon>
        <taxon>Trebouxiophyceae</taxon>
        <taxon>Trebouxiophyceae incertae sedis</taxon>
        <taxon>Coccomyxaceae</taxon>
        <taxon>Coccomyxa</taxon>
    </lineage>
</organism>
<sequence length="235" mass="26126">MASPASTDPFYLVKDDIQASLDKAQTQHGRWQSMGSTNPDKKRLGADIEDECKSIAWQVDEMEKAVDVAEKNMSRFGLSQAEISKRRKWVMQTRTKCEGVMSSLEGSHKVSFSVTDNGSVTGRLGSAAAQDNDRYIGAESDRQQLLIRQQDEELDQLGEHVERLGGLGKEIHGELESQSRMLDDLDEEVEGTHHRLAAAQKKMNNVLKKMGLRGQLCLIAFLIAILVLLIVLTIS</sequence>
<reference evidence="12 13" key="1">
    <citation type="submission" date="2023-10" db="EMBL/GenBank/DDBJ databases">
        <authorList>
            <person name="Maclean D."/>
            <person name="Macfadyen A."/>
        </authorList>
    </citation>
    <scope>NUCLEOTIDE SEQUENCE [LARGE SCALE GENOMIC DNA]</scope>
</reference>
<dbReference type="GO" id="GO:0048193">
    <property type="term" value="P:Golgi vesicle transport"/>
    <property type="evidence" value="ECO:0007669"/>
    <property type="project" value="InterPro"/>
</dbReference>
<dbReference type="InterPro" id="IPR010989">
    <property type="entry name" value="SNARE"/>
</dbReference>
<keyword evidence="5 10" id="KW-1133">Transmembrane helix</keyword>
<dbReference type="CDD" id="cd21445">
    <property type="entry name" value="SNARE_NTD_AtSYP61-like"/>
    <property type="match status" value="1"/>
</dbReference>
<dbReference type="Proteomes" id="UP001314263">
    <property type="component" value="Unassembled WGS sequence"/>
</dbReference>
<dbReference type="SMART" id="SM00397">
    <property type="entry name" value="t_SNARE"/>
    <property type="match status" value="1"/>
</dbReference>
<evidence type="ECO:0000256" key="1">
    <source>
        <dbReference type="ARBA" id="ARBA00009063"/>
    </source>
</evidence>
<dbReference type="GO" id="GO:0005802">
    <property type="term" value="C:trans-Golgi network"/>
    <property type="evidence" value="ECO:0007669"/>
    <property type="project" value="UniProtKB-ARBA"/>
</dbReference>